<dbReference type="InterPro" id="IPR024042">
    <property type="entry name" value="TM1646-like_dom_sf"/>
</dbReference>
<dbReference type="RefSeq" id="WP_010881496.1">
    <property type="nucleotide sequence ID" value="NC_010741.1"/>
</dbReference>
<gene>
    <name evidence="2" type="ordered locus">TPASS_0047</name>
</gene>
<organism evidence="2 3">
    <name type="scientific">Treponema pallidum subsp. pallidum (strain SS14)</name>
    <dbReference type="NCBI Taxonomy" id="455434"/>
    <lineage>
        <taxon>Bacteria</taxon>
        <taxon>Pseudomonadati</taxon>
        <taxon>Spirochaetota</taxon>
        <taxon>Spirochaetia</taxon>
        <taxon>Spirochaetales</taxon>
        <taxon>Treponemataceae</taxon>
        <taxon>Treponema</taxon>
    </lineage>
</organism>
<dbReference type="GeneID" id="93875843"/>
<evidence type="ECO:0000313" key="3">
    <source>
        <dbReference type="Proteomes" id="UP000001202"/>
    </source>
</evidence>
<sequence>MGYRVGNSDSTSLLSAFAPPERAKKKSKEKRPLQAARFLSLLYPKTDPHSAVQDPSLVHEEHQTRLAYLQDRLCSTGDILKNTRTLETIAAYKQAVKEFVQYAIKHNYTTESKSSIRIDRGTGMPDTVIFTKIKVIDQKLASFVRELMSHQVDQLTVLQKTEEIYGMLVDLLI</sequence>
<evidence type="ECO:0000313" key="2">
    <source>
        <dbReference type="EMBL" id="ACD70474.1"/>
    </source>
</evidence>
<accession>A0A0H3BJJ5</accession>
<dbReference type="Gene3D" id="1.20.120.490">
    <property type="entry name" value="Hypothetical protein TM1646-like domain"/>
    <property type="match status" value="1"/>
</dbReference>
<dbReference type="PATRIC" id="fig|455434.6.peg.44"/>
<dbReference type="AlphaFoldDB" id="A0A0H3BJJ5"/>
<dbReference type="EMBL" id="CP000805">
    <property type="protein sequence ID" value="ACD70474.1"/>
    <property type="molecule type" value="Genomic_DNA"/>
</dbReference>
<dbReference type="Pfam" id="PF03885">
    <property type="entry name" value="DUF327"/>
    <property type="match status" value="1"/>
</dbReference>
<protein>
    <recommendedName>
        <fullName evidence="4">DUF327 family protein</fullName>
    </recommendedName>
</protein>
<name>A0A0H3BJJ5_TREPS</name>
<proteinExistence type="predicted"/>
<evidence type="ECO:0008006" key="4">
    <source>
        <dbReference type="Google" id="ProtNLM"/>
    </source>
</evidence>
<dbReference type="InterPro" id="IPR005585">
    <property type="entry name" value="DUF327"/>
</dbReference>
<dbReference type="SUPFAM" id="SSF158397">
    <property type="entry name" value="TM1646-like"/>
    <property type="match status" value="1"/>
</dbReference>
<reference evidence="2 3" key="1">
    <citation type="journal article" date="2008" name="BMC Microbiol.">
        <title>Complete genome sequence of Treponema pallidum ssp. pallidum strain SS14 determined with oligonucleotide arrays.</title>
        <authorList>
            <person name="Matejkova P."/>
            <person name="Strouhal M."/>
            <person name="Smajs D."/>
            <person name="Norris S.J."/>
            <person name="Palzkill T."/>
            <person name="Petrosino J.F."/>
            <person name="Sodergren E."/>
            <person name="Norton J.E."/>
            <person name="Singh J."/>
            <person name="Richmond T.A."/>
            <person name="Molla M.N."/>
            <person name="Albert T.J."/>
            <person name="Weinstock G.M."/>
        </authorList>
    </citation>
    <scope>NUCLEOTIDE SEQUENCE [LARGE SCALE GENOMIC DNA]</scope>
    <source>
        <strain evidence="2 3">SS14</strain>
    </source>
</reference>
<dbReference type="KEGG" id="tpp:TPASS_0047"/>
<evidence type="ECO:0000256" key="1">
    <source>
        <dbReference type="SAM" id="MobiDB-lite"/>
    </source>
</evidence>
<feature type="region of interest" description="Disordered" evidence="1">
    <location>
        <begin position="1"/>
        <end position="32"/>
    </location>
</feature>
<dbReference type="Proteomes" id="UP000001202">
    <property type="component" value="Chromosome"/>
</dbReference>
<dbReference type="SMR" id="A0A0H3BJJ5"/>